<dbReference type="Pfam" id="PF00439">
    <property type="entry name" value="Bromodomain"/>
    <property type="match status" value="1"/>
</dbReference>
<sequence length="395" mass="45421">MEPMSGLNQDLGNVGLGKAEGDTVEVEGLNKTIDDILQKVTQLEQKLNDVEQFYLTKDNNQPNTSKSISIAKEKLKDRHVASIEKQQQDAFHREEAAGRRMQELKRQFAAIFRQITQHKWAWPFMHPVDVEGLGLHDYYEVIEKPMDFSTIKNKMDGKDGTGYRNVREIYADVRLVFKNAMKYNDERDDVHVMAKSLLEKFEEKWLQLLPKVMEEEKRQEEEEAKAQLDMQLTQEAVQTNKAKELRSELNEVDMQLENLRETVIQKCRKMSTEEKKNLGTALTRLSPEDLCKALEIVAENNPSFHATAQEVDLDMDAQSELTLWRLKVFVQESLKAASRSSGDMGGNNNNNNDDNNNEKDNSNKKNKNNPKRKKEICDALAKPAVKRTKKLPPNT</sequence>
<feature type="compositionally biased region" description="Basic residues" evidence="6">
    <location>
        <begin position="384"/>
        <end position="395"/>
    </location>
</feature>
<dbReference type="Pfam" id="PF17035">
    <property type="entry name" value="BET"/>
    <property type="match status" value="1"/>
</dbReference>
<dbReference type="Proteomes" id="UP000027120">
    <property type="component" value="Unassembled WGS sequence"/>
</dbReference>
<dbReference type="Gene3D" id="1.20.1270.220">
    <property type="match status" value="1"/>
</dbReference>
<name>A0A067GEW3_CITSI</name>
<keyword evidence="2 4" id="KW-0103">Bromodomain</keyword>
<dbReference type="PROSITE" id="PS51525">
    <property type="entry name" value="NET"/>
    <property type="match status" value="1"/>
</dbReference>
<protein>
    <recommendedName>
        <fullName evidence="11">Bromo domain-containing protein</fullName>
    </recommendedName>
</protein>
<dbReference type="EMBL" id="KK784880">
    <property type="protein sequence ID" value="KDO77165.1"/>
    <property type="molecule type" value="Genomic_DNA"/>
</dbReference>
<keyword evidence="10" id="KW-1185">Reference proteome</keyword>
<dbReference type="PROSITE" id="PS50014">
    <property type="entry name" value="BROMODOMAIN_2"/>
    <property type="match status" value="1"/>
</dbReference>
<feature type="coiled-coil region" evidence="5">
    <location>
        <begin position="26"/>
        <end position="53"/>
    </location>
</feature>
<dbReference type="eggNOG" id="KOG1474">
    <property type="taxonomic scope" value="Eukaryota"/>
</dbReference>
<proteinExistence type="predicted"/>
<evidence type="ECO:0000256" key="1">
    <source>
        <dbReference type="ARBA" id="ARBA00023015"/>
    </source>
</evidence>
<organism evidence="9 10">
    <name type="scientific">Citrus sinensis</name>
    <name type="common">Sweet orange</name>
    <name type="synonym">Citrus aurantium var. sinensis</name>
    <dbReference type="NCBI Taxonomy" id="2711"/>
    <lineage>
        <taxon>Eukaryota</taxon>
        <taxon>Viridiplantae</taxon>
        <taxon>Streptophyta</taxon>
        <taxon>Embryophyta</taxon>
        <taxon>Tracheophyta</taxon>
        <taxon>Spermatophyta</taxon>
        <taxon>Magnoliopsida</taxon>
        <taxon>eudicotyledons</taxon>
        <taxon>Gunneridae</taxon>
        <taxon>Pentapetalae</taxon>
        <taxon>rosids</taxon>
        <taxon>malvids</taxon>
        <taxon>Sapindales</taxon>
        <taxon>Rutaceae</taxon>
        <taxon>Aurantioideae</taxon>
        <taxon>Citrus</taxon>
    </lineage>
</organism>
<dbReference type="SMR" id="A0A067GEW3"/>
<dbReference type="InterPro" id="IPR036427">
    <property type="entry name" value="Bromodomain-like_sf"/>
</dbReference>
<feature type="coiled-coil region" evidence="5">
    <location>
        <begin position="211"/>
        <end position="262"/>
    </location>
</feature>
<dbReference type="InterPro" id="IPR027353">
    <property type="entry name" value="NET_dom"/>
</dbReference>
<evidence type="ECO:0000256" key="3">
    <source>
        <dbReference type="ARBA" id="ARBA00023163"/>
    </source>
</evidence>
<dbReference type="InterPro" id="IPR001487">
    <property type="entry name" value="Bromodomain"/>
</dbReference>
<evidence type="ECO:0000313" key="10">
    <source>
        <dbReference type="Proteomes" id="UP000027120"/>
    </source>
</evidence>
<evidence type="ECO:0000256" key="5">
    <source>
        <dbReference type="SAM" id="Coils"/>
    </source>
</evidence>
<evidence type="ECO:0000256" key="6">
    <source>
        <dbReference type="SAM" id="MobiDB-lite"/>
    </source>
</evidence>
<keyword evidence="3" id="KW-0804">Transcription</keyword>
<evidence type="ECO:0000256" key="4">
    <source>
        <dbReference type="PROSITE-ProRule" id="PRU00035"/>
    </source>
</evidence>
<keyword evidence="1" id="KW-0805">Transcription regulation</keyword>
<dbReference type="PaxDb" id="2711-XP_006468604.1"/>
<reference evidence="9 10" key="1">
    <citation type="submission" date="2014-04" db="EMBL/GenBank/DDBJ databases">
        <authorList>
            <consortium name="International Citrus Genome Consortium"/>
            <person name="Gmitter F."/>
            <person name="Chen C."/>
            <person name="Farmerie W."/>
            <person name="Harkins T."/>
            <person name="Desany B."/>
            <person name="Mohiuddin M."/>
            <person name="Kodira C."/>
            <person name="Borodovsky M."/>
            <person name="Lomsadze A."/>
            <person name="Burns P."/>
            <person name="Jenkins J."/>
            <person name="Prochnik S."/>
            <person name="Shu S."/>
            <person name="Chapman J."/>
            <person name="Pitluck S."/>
            <person name="Schmutz J."/>
            <person name="Rokhsar D."/>
        </authorList>
    </citation>
    <scope>NUCLEOTIDE SEQUENCE</scope>
</reference>
<dbReference type="SUPFAM" id="SSF47370">
    <property type="entry name" value="Bromodomain"/>
    <property type="match status" value="1"/>
</dbReference>
<dbReference type="AlphaFoldDB" id="A0A067GEW3"/>
<dbReference type="InterPro" id="IPR038336">
    <property type="entry name" value="NET_sf"/>
</dbReference>
<evidence type="ECO:0000313" key="9">
    <source>
        <dbReference type="EMBL" id="KDO77165.1"/>
    </source>
</evidence>
<evidence type="ECO:0000259" key="8">
    <source>
        <dbReference type="PROSITE" id="PS51525"/>
    </source>
</evidence>
<dbReference type="EMBL" id="KK784880">
    <property type="protein sequence ID" value="KDO77166.1"/>
    <property type="molecule type" value="Genomic_DNA"/>
</dbReference>
<dbReference type="SMART" id="SM00297">
    <property type="entry name" value="BROMO"/>
    <property type="match status" value="1"/>
</dbReference>
<accession>A0A067GEW3</accession>
<dbReference type="PANTHER" id="PTHR45926">
    <property type="entry name" value="OSJNBA0053K19.4 PROTEIN"/>
    <property type="match status" value="1"/>
</dbReference>
<feature type="compositionally biased region" description="Basic residues" evidence="6">
    <location>
        <begin position="364"/>
        <end position="374"/>
    </location>
</feature>
<evidence type="ECO:0000256" key="2">
    <source>
        <dbReference type="ARBA" id="ARBA00023117"/>
    </source>
</evidence>
<feature type="region of interest" description="Disordered" evidence="6">
    <location>
        <begin position="337"/>
        <end position="395"/>
    </location>
</feature>
<gene>
    <name evidence="9" type="ORF">CISIN_1g015200mg</name>
</gene>
<dbReference type="PRINTS" id="PR00503">
    <property type="entry name" value="BROMODOMAIN"/>
</dbReference>
<evidence type="ECO:0008006" key="11">
    <source>
        <dbReference type="Google" id="ProtNLM"/>
    </source>
</evidence>
<evidence type="ECO:0000259" key="7">
    <source>
        <dbReference type="PROSITE" id="PS50014"/>
    </source>
</evidence>
<keyword evidence="5" id="KW-0175">Coiled coil</keyword>
<dbReference type="KEGG" id="cit:102616636"/>
<feature type="domain" description="Bromo" evidence="7">
    <location>
        <begin position="116"/>
        <end position="191"/>
    </location>
</feature>
<dbReference type="Gene3D" id="1.20.920.10">
    <property type="entry name" value="Bromodomain-like"/>
    <property type="match status" value="1"/>
</dbReference>
<feature type="domain" description="NET" evidence="8">
    <location>
        <begin position="260"/>
        <end position="341"/>
    </location>
</feature>